<comment type="caution">
    <text evidence="3">The sequence shown here is derived from an EMBL/GenBank/DDBJ whole genome shotgun (WGS) entry which is preliminary data.</text>
</comment>
<evidence type="ECO:0000313" key="4">
    <source>
        <dbReference type="Proteomes" id="UP000293162"/>
    </source>
</evidence>
<reference evidence="3 4" key="1">
    <citation type="submission" date="2019-02" db="EMBL/GenBank/DDBJ databases">
        <title>Bacterial novel species Emticicia sp. 17J42-9 isolated from soil.</title>
        <authorList>
            <person name="Jung H.-Y."/>
        </authorList>
    </citation>
    <scope>NUCLEOTIDE SEQUENCE [LARGE SCALE GENOMIC DNA]</scope>
    <source>
        <strain evidence="3 4">17J42-9</strain>
    </source>
</reference>
<dbReference type="Pfam" id="PF19898">
    <property type="entry name" value="DUF6371"/>
    <property type="match status" value="1"/>
</dbReference>
<feature type="domain" description="DUF6371" evidence="1">
    <location>
        <begin position="103"/>
        <end position="257"/>
    </location>
</feature>
<gene>
    <name evidence="3" type="ORF">EWM59_15550</name>
</gene>
<name>A0A4Q5LYL4_9BACT</name>
<dbReference type="RefSeq" id="WP_130022155.1">
    <property type="nucleotide sequence ID" value="NZ_SEWF01000022.1"/>
</dbReference>
<evidence type="ECO:0000313" key="3">
    <source>
        <dbReference type="EMBL" id="RYU94745.1"/>
    </source>
</evidence>
<protein>
    <submittedName>
        <fullName evidence="3">Uncharacterized protein</fullName>
    </submittedName>
</protein>
<dbReference type="AlphaFoldDB" id="A0A4Q5LYL4"/>
<dbReference type="NCBIfam" id="NF040506">
    <property type="entry name" value="PG0870_Nterm"/>
    <property type="match status" value="1"/>
</dbReference>
<accession>A0A4Q5LYL4</accession>
<dbReference type="EMBL" id="SEWF01000022">
    <property type="protein sequence ID" value="RYU94745.1"/>
    <property type="molecule type" value="Genomic_DNA"/>
</dbReference>
<dbReference type="OrthoDB" id="1068350at2"/>
<dbReference type="Pfam" id="PF21957">
    <property type="entry name" value="Zn_ribbon_16"/>
    <property type="match status" value="1"/>
</dbReference>
<dbReference type="InterPro" id="IPR047731">
    <property type="entry name" value="Zinc_ribbon_put"/>
</dbReference>
<keyword evidence="4" id="KW-1185">Reference proteome</keyword>
<dbReference type="InterPro" id="IPR045951">
    <property type="entry name" value="DUF6371"/>
</dbReference>
<feature type="domain" description="Zinc beta-ribbon finger putative" evidence="2">
    <location>
        <begin position="4"/>
        <end position="66"/>
    </location>
</feature>
<organism evidence="3 4">
    <name type="scientific">Emticicia agri</name>
    <dbReference type="NCBI Taxonomy" id="2492393"/>
    <lineage>
        <taxon>Bacteria</taxon>
        <taxon>Pseudomonadati</taxon>
        <taxon>Bacteroidota</taxon>
        <taxon>Cytophagia</taxon>
        <taxon>Cytophagales</taxon>
        <taxon>Leadbetterellaceae</taxon>
        <taxon>Emticicia</taxon>
    </lineage>
</organism>
<sequence>MNQYQYSLDNVRAIKLFVCPACGKKEFKLYKNNETDAYLSNHVGKCNRIVKCNYHYSPKQFFEENPNSKVLFYQSPKTFNEVKRQGDFIASEYVEASFNNKENNFGIYVKSLFGKEVSEKLMKTYKIGTSDCWRGATIFWQIDGNSKAHTGKVILYNSVSGKRVKEPFPHISWVHTKLERNLVLKKFNLSQCLFGEHLINKYQPDKVIALVESEKTAVIASVLLPDLLWLAVGSLSNLTVERCEVLTGRKLILYPDLGIRNIKGLTPYDTWLNKGELLKKHLGCQVIISDLLEQKASLSERESGLDISDFLIRRDEKYGWALTDHNYPVFWDTS</sequence>
<dbReference type="Proteomes" id="UP000293162">
    <property type="component" value="Unassembled WGS sequence"/>
</dbReference>
<proteinExistence type="predicted"/>
<evidence type="ECO:0000259" key="1">
    <source>
        <dbReference type="Pfam" id="PF19898"/>
    </source>
</evidence>
<evidence type="ECO:0000259" key="2">
    <source>
        <dbReference type="Pfam" id="PF21957"/>
    </source>
</evidence>